<organism evidence="5 6">
    <name type="scientific">Aerosakkonema funiforme FACHB-1375</name>
    <dbReference type="NCBI Taxonomy" id="2949571"/>
    <lineage>
        <taxon>Bacteria</taxon>
        <taxon>Bacillati</taxon>
        <taxon>Cyanobacteriota</taxon>
        <taxon>Cyanophyceae</taxon>
        <taxon>Oscillatoriophycideae</taxon>
        <taxon>Aerosakkonematales</taxon>
        <taxon>Aerosakkonemataceae</taxon>
        <taxon>Aerosakkonema</taxon>
    </lineage>
</organism>
<dbReference type="PANTHER" id="PTHR43201:SF5">
    <property type="entry name" value="MEDIUM-CHAIN ACYL-COA LIGASE ACSF2, MITOCHONDRIAL"/>
    <property type="match status" value="1"/>
</dbReference>
<dbReference type="InterPro" id="IPR020845">
    <property type="entry name" value="AMP-binding_CS"/>
</dbReference>
<keyword evidence="3" id="KW-0472">Membrane</keyword>
<name>A0A926ZM66_9CYAN</name>
<dbReference type="InterPro" id="IPR042099">
    <property type="entry name" value="ANL_N_sf"/>
</dbReference>
<gene>
    <name evidence="5" type="ORF">H6G03_32755</name>
</gene>
<keyword evidence="3" id="KW-0812">Transmembrane</keyword>
<evidence type="ECO:0000256" key="2">
    <source>
        <dbReference type="ARBA" id="ARBA00022598"/>
    </source>
</evidence>
<keyword evidence="6" id="KW-1185">Reference proteome</keyword>
<sequence>MNDRQLSNNNYHLPTTNIAAILHDRAVSSPLVPAIIDTYKSSSRITSFAELELAASRACTLLRRSGLQPGDAVLVFYPMSAELYGIMLALFRLGLVAMFLDPGAGRKHIERCCNLHPPQAFIGSPKAHLLRLVSPALRRIPIKFAIGFPVPGAISLHSGRHLPLDPEIVRCNADTPALLTFTSGSTGQPKAALRTHGFLIAQYRALAQTLQPTPETIELTALPIFVLANLASGMTTLIPRGDLRFPSAIVPSPIIAQIQTHKPNRILASPAFLERLAEYCLKHRITLPSIEKIYSGGAAVMPGSIAQWQHISPQAEFIVVYGSTEAEPIAHISDRDIKHEDIVATLNGRGLLVGKPVFAIQLKIMYQQWGKPINSYSRAEFATACLPPESTGEIVVSGNHVLPSYLHGHGNEETKFNVDGTPWHRTGDAGYLDLQGRLWLLGRCQACIEDEYGILYPFAVEAVVQYYPGIRRAAVVSHQGQRILVIELNNRQAQINLTSLQQSLANYHIQAIKIFKKIPVDKRHNSKIDYPALHKLLQVSRSTD</sequence>
<evidence type="ECO:0000313" key="6">
    <source>
        <dbReference type="Proteomes" id="UP000641646"/>
    </source>
</evidence>
<reference evidence="5" key="2">
    <citation type="submission" date="2020-08" db="EMBL/GenBank/DDBJ databases">
        <authorList>
            <person name="Chen M."/>
            <person name="Teng W."/>
            <person name="Zhao L."/>
            <person name="Hu C."/>
            <person name="Zhou Y."/>
            <person name="Han B."/>
            <person name="Song L."/>
            <person name="Shu W."/>
        </authorList>
    </citation>
    <scope>NUCLEOTIDE SEQUENCE</scope>
    <source>
        <strain evidence="5">FACHB-1375</strain>
    </source>
</reference>
<dbReference type="SUPFAM" id="SSF56801">
    <property type="entry name" value="Acetyl-CoA synthetase-like"/>
    <property type="match status" value="1"/>
</dbReference>
<evidence type="ECO:0000313" key="5">
    <source>
        <dbReference type="EMBL" id="MBD2185781.1"/>
    </source>
</evidence>
<dbReference type="InterPro" id="IPR000873">
    <property type="entry name" value="AMP-dep_synth/lig_dom"/>
</dbReference>
<feature type="domain" description="AMP-dependent synthetase/ligase" evidence="4">
    <location>
        <begin position="26"/>
        <end position="406"/>
    </location>
</feature>
<keyword evidence="3" id="KW-1133">Transmembrane helix</keyword>
<dbReference type="PROSITE" id="PS00455">
    <property type="entry name" value="AMP_BINDING"/>
    <property type="match status" value="1"/>
</dbReference>
<evidence type="ECO:0000256" key="3">
    <source>
        <dbReference type="SAM" id="Phobius"/>
    </source>
</evidence>
<reference evidence="5" key="1">
    <citation type="journal article" date="2015" name="ISME J.">
        <title>Draft Genome Sequence of Streptomyces incarnatus NRRL8089, which Produces the Nucleoside Antibiotic Sinefungin.</title>
        <authorList>
            <person name="Oshima K."/>
            <person name="Hattori M."/>
            <person name="Shimizu H."/>
            <person name="Fukuda K."/>
            <person name="Nemoto M."/>
            <person name="Inagaki K."/>
            <person name="Tamura T."/>
        </authorList>
    </citation>
    <scope>NUCLEOTIDE SEQUENCE</scope>
    <source>
        <strain evidence="5">FACHB-1375</strain>
    </source>
</reference>
<dbReference type="Gene3D" id="3.40.50.12780">
    <property type="entry name" value="N-terminal domain of ligase-like"/>
    <property type="match status" value="1"/>
</dbReference>
<dbReference type="RefSeq" id="WP_190474418.1">
    <property type="nucleotide sequence ID" value="NZ_JACJPW010000142.1"/>
</dbReference>
<keyword evidence="2" id="KW-0436">Ligase</keyword>
<evidence type="ECO:0000256" key="1">
    <source>
        <dbReference type="ARBA" id="ARBA00006432"/>
    </source>
</evidence>
<evidence type="ECO:0000259" key="4">
    <source>
        <dbReference type="Pfam" id="PF00501"/>
    </source>
</evidence>
<dbReference type="AlphaFoldDB" id="A0A926ZM66"/>
<comment type="caution">
    <text evidence="5">The sequence shown here is derived from an EMBL/GenBank/DDBJ whole genome shotgun (WGS) entry which is preliminary data.</text>
</comment>
<dbReference type="EMBL" id="JACJPW010000142">
    <property type="protein sequence ID" value="MBD2185781.1"/>
    <property type="molecule type" value="Genomic_DNA"/>
</dbReference>
<dbReference type="GO" id="GO:0006631">
    <property type="term" value="P:fatty acid metabolic process"/>
    <property type="evidence" value="ECO:0007669"/>
    <property type="project" value="TreeGrafter"/>
</dbReference>
<accession>A0A926ZM66</accession>
<dbReference type="Proteomes" id="UP000641646">
    <property type="component" value="Unassembled WGS sequence"/>
</dbReference>
<dbReference type="Pfam" id="PF00501">
    <property type="entry name" value="AMP-binding"/>
    <property type="match status" value="1"/>
</dbReference>
<dbReference type="PANTHER" id="PTHR43201">
    <property type="entry name" value="ACYL-COA SYNTHETASE"/>
    <property type="match status" value="1"/>
</dbReference>
<comment type="similarity">
    <text evidence="1">Belongs to the ATP-dependent AMP-binding enzyme family.</text>
</comment>
<feature type="transmembrane region" description="Helical" evidence="3">
    <location>
        <begin position="83"/>
        <end position="100"/>
    </location>
</feature>
<proteinExistence type="inferred from homology"/>
<dbReference type="GO" id="GO:0031956">
    <property type="term" value="F:medium-chain fatty acid-CoA ligase activity"/>
    <property type="evidence" value="ECO:0007669"/>
    <property type="project" value="TreeGrafter"/>
</dbReference>
<protein>
    <submittedName>
        <fullName evidence="5">AMP-binding protein</fullName>
    </submittedName>
</protein>